<dbReference type="EMBL" id="AC157375">
    <property type="protein sequence ID" value="ABN08435.1"/>
    <property type="molecule type" value="Genomic_DNA"/>
</dbReference>
<organism evidence="1">
    <name type="scientific">Medicago truncatula</name>
    <name type="common">Barrel medic</name>
    <name type="synonym">Medicago tribuloides</name>
    <dbReference type="NCBI Taxonomy" id="3880"/>
    <lineage>
        <taxon>Eukaryota</taxon>
        <taxon>Viridiplantae</taxon>
        <taxon>Streptophyta</taxon>
        <taxon>Embryophyta</taxon>
        <taxon>Tracheophyta</taxon>
        <taxon>Spermatophyta</taxon>
        <taxon>Magnoliopsida</taxon>
        <taxon>eudicotyledons</taxon>
        <taxon>Gunneridae</taxon>
        <taxon>Pentapetalae</taxon>
        <taxon>rosids</taxon>
        <taxon>fabids</taxon>
        <taxon>Fabales</taxon>
        <taxon>Fabaceae</taxon>
        <taxon>Papilionoideae</taxon>
        <taxon>50 kb inversion clade</taxon>
        <taxon>NPAAA clade</taxon>
        <taxon>Hologalegina</taxon>
        <taxon>IRL clade</taxon>
        <taxon>Trifolieae</taxon>
        <taxon>Medicago</taxon>
    </lineage>
</organism>
<protein>
    <submittedName>
        <fullName evidence="1">Zinc finger, C2H2-type</fullName>
    </submittedName>
</protein>
<dbReference type="AlphaFoldDB" id="A2Q487"/>
<reference evidence="1" key="1">
    <citation type="submission" date="2005-05" db="EMBL/GenBank/DDBJ databases">
        <authorList>
            <person name="Town C.D."/>
        </authorList>
    </citation>
    <scope>NUCLEOTIDE SEQUENCE</scope>
</reference>
<name>A2Q487_MEDTR</name>
<accession>A2Q487</accession>
<reference evidence="1" key="2">
    <citation type="submission" date="2007-03" db="EMBL/GenBank/DDBJ databases">
        <authorList>
            <consortium name="The International Medicago Genome Annotation Group"/>
        </authorList>
    </citation>
    <scope>NUCLEOTIDE SEQUENCE</scope>
</reference>
<proteinExistence type="predicted"/>
<gene>
    <name evidence="1" type="ORF">MtrDRAFT_AC157375g25v1</name>
</gene>
<sequence length="105" mass="11472">MELRLEKFIIAKNTEEAVVGLLNPKAKIILSKACEHCGKEITCNLYNGVHAAEFPHGNAYTSSCQGIGPINGGGEFDLSLQTNLLKLRTYHMNFDTANLSHIGLL</sequence>
<evidence type="ECO:0000313" key="1">
    <source>
        <dbReference type="EMBL" id="ABN08435.1"/>
    </source>
</evidence>